<gene>
    <name evidence="1" type="ORF">BV22DRAFT_1027096</name>
</gene>
<evidence type="ECO:0000313" key="1">
    <source>
        <dbReference type="EMBL" id="KAH7917017.1"/>
    </source>
</evidence>
<organism evidence="1 2">
    <name type="scientific">Leucogyrophana mollusca</name>
    <dbReference type="NCBI Taxonomy" id="85980"/>
    <lineage>
        <taxon>Eukaryota</taxon>
        <taxon>Fungi</taxon>
        <taxon>Dikarya</taxon>
        <taxon>Basidiomycota</taxon>
        <taxon>Agaricomycotina</taxon>
        <taxon>Agaricomycetes</taxon>
        <taxon>Agaricomycetidae</taxon>
        <taxon>Boletales</taxon>
        <taxon>Boletales incertae sedis</taxon>
        <taxon>Leucogyrophana</taxon>
    </lineage>
</organism>
<proteinExistence type="predicted"/>
<accession>A0ACB8AUI2</accession>
<name>A0ACB8AUI2_9AGAM</name>
<sequence length="141" mass="15632">MVLSRESSPSPGSLPYWYARVLGIFHARVLYAGKVQPMEFLWVRWYGTVPGYRSGSKSARLPKVGFVPESDPSAFGFLDPSLVIRGCHLIPAFADGRTCDLLRGGPSAGRKLGEEDDWAAFYVNIFADRDMYMRHNGDGIG</sequence>
<protein>
    <submittedName>
        <fullName evidence="1">Uncharacterized protein</fullName>
    </submittedName>
</protein>
<reference evidence="1" key="1">
    <citation type="journal article" date="2021" name="New Phytol.">
        <title>Evolutionary innovations through gain and loss of genes in the ectomycorrhizal Boletales.</title>
        <authorList>
            <person name="Wu G."/>
            <person name="Miyauchi S."/>
            <person name="Morin E."/>
            <person name="Kuo A."/>
            <person name="Drula E."/>
            <person name="Varga T."/>
            <person name="Kohler A."/>
            <person name="Feng B."/>
            <person name="Cao Y."/>
            <person name="Lipzen A."/>
            <person name="Daum C."/>
            <person name="Hundley H."/>
            <person name="Pangilinan J."/>
            <person name="Johnson J."/>
            <person name="Barry K."/>
            <person name="LaButti K."/>
            <person name="Ng V."/>
            <person name="Ahrendt S."/>
            <person name="Min B."/>
            <person name="Choi I.G."/>
            <person name="Park H."/>
            <person name="Plett J.M."/>
            <person name="Magnuson J."/>
            <person name="Spatafora J.W."/>
            <person name="Nagy L.G."/>
            <person name="Henrissat B."/>
            <person name="Grigoriev I.V."/>
            <person name="Yang Z.L."/>
            <person name="Xu J."/>
            <person name="Martin F.M."/>
        </authorList>
    </citation>
    <scope>NUCLEOTIDE SEQUENCE</scope>
    <source>
        <strain evidence="1">KUC20120723A-06</strain>
    </source>
</reference>
<comment type="caution">
    <text evidence="1">The sequence shown here is derived from an EMBL/GenBank/DDBJ whole genome shotgun (WGS) entry which is preliminary data.</text>
</comment>
<feature type="non-terminal residue" evidence="1">
    <location>
        <position position="141"/>
    </location>
</feature>
<dbReference type="EMBL" id="MU267348">
    <property type="protein sequence ID" value="KAH7917017.1"/>
    <property type="molecule type" value="Genomic_DNA"/>
</dbReference>
<dbReference type="Proteomes" id="UP000790709">
    <property type="component" value="Unassembled WGS sequence"/>
</dbReference>
<keyword evidence="2" id="KW-1185">Reference proteome</keyword>
<evidence type="ECO:0000313" key="2">
    <source>
        <dbReference type="Proteomes" id="UP000790709"/>
    </source>
</evidence>